<accession>A0A0D2KRP6</accession>
<name>A0A0D2KRP6_HYPSF</name>
<dbReference type="AlphaFoldDB" id="A0A0D2KRP6"/>
<keyword evidence="2" id="KW-1185">Reference proteome</keyword>
<sequence length="222" mass="23452">MRPADLNCAANDWPAVPSLRAPLSFTPPSVSCSHPPPRIDALPANPGLCSIAALWVRRHPAENGCPAPIRPGSLNGLYLSRASCSYVCADALLFSVLSAWISAVSHRVTRAYSASSHRILPPGRGPISLPLGVSLGVPSHTDARIPLYKCLQRAPSMRVGCASLPHPNLTLASARGTPSPHNVFVFPCSGCSGPRAAARTDITVDQRGRDSAARPHAYTLLF</sequence>
<evidence type="ECO:0000313" key="2">
    <source>
        <dbReference type="Proteomes" id="UP000054270"/>
    </source>
</evidence>
<dbReference type="EMBL" id="KN817606">
    <property type="protein sequence ID" value="KJA17307.1"/>
    <property type="molecule type" value="Genomic_DNA"/>
</dbReference>
<reference evidence="2" key="1">
    <citation type="submission" date="2014-04" db="EMBL/GenBank/DDBJ databases">
        <title>Evolutionary Origins and Diversification of the Mycorrhizal Mutualists.</title>
        <authorList>
            <consortium name="DOE Joint Genome Institute"/>
            <consortium name="Mycorrhizal Genomics Consortium"/>
            <person name="Kohler A."/>
            <person name="Kuo A."/>
            <person name="Nagy L.G."/>
            <person name="Floudas D."/>
            <person name="Copeland A."/>
            <person name="Barry K.W."/>
            <person name="Cichocki N."/>
            <person name="Veneault-Fourrey C."/>
            <person name="LaButti K."/>
            <person name="Lindquist E.A."/>
            <person name="Lipzen A."/>
            <person name="Lundell T."/>
            <person name="Morin E."/>
            <person name="Murat C."/>
            <person name="Riley R."/>
            <person name="Ohm R."/>
            <person name="Sun H."/>
            <person name="Tunlid A."/>
            <person name="Henrissat B."/>
            <person name="Grigoriev I.V."/>
            <person name="Hibbett D.S."/>
            <person name="Martin F."/>
        </authorList>
    </citation>
    <scope>NUCLEOTIDE SEQUENCE [LARGE SCALE GENOMIC DNA]</scope>
    <source>
        <strain evidence="2">FD-334 SS-4</strain>
    </source>
</reference>
<gene>
    <name evidence="1" type="ORF">HYPSUDRAFT_206352</name>
</gene>
<evidence type="ECO:0000313" key="1">
    <source>
        <dbReference type="EMBL" id="KJA17307.1"/>
    </source>
</evidence>
<organism evidence="1 2">
    <name type="scientific">Hypholoma sublateritium (strain FD-334 SS-4)</name>
    <dbReference type="NCBI Taxonomy" id="945553"/>
    <lineage>
        <taxon>Eukaryota</taxon>
        <taxon>Fungi</taxon>
        <taxon>Dikarya</taxon>
        <taxon>Basidiomycota</taxon>
        <taxon>Agaricomycotina</taxon>
        <taxon>Agaricomycetes</taxon>
        <taxon>Agaricomycetidae</taxon>
        <taxon>Agaricales</taxon>
        <taxon>Agaricineae</taxon>
        <taxon>Strophariaceae</taxon>
        <taxon>Hypholoma</taxon>
    </lineage>
</organism>
<dbReference type="Proteomes" id="UP000054270">
    <property type="component" value="Unassembled WGS sequence"/>
</dbReference>
<protein>
    <submittedName>
        <fullName evidence="1">Uncharacterized protein</fullName>
    </submittedName>
</protein>
<proteinExistence type="predicted"/>